<name>A0A3L6GAM6_MAIZE</name>
<comment type="caution">
    <text evidence="1">The sequence shown here is derived from an EMBL/GenBank/DDBJ whole genome shotgun (WGS) entry which is preliminary data.</text>
</comment>
<organism evidence="1">
    <name type="scientific">Zea mays</name>
    <name type="common">Maize</name>
    <dbReference type="NCBI Taxonomy" id="4577"/>
    <lineage>
        <taxon>Eukaryota</taxon>
        <taxon>Viridiplantae</taxon>
        <taxon>Streptophyta</taxon>
        <taxon>Embryophyta</taxon>
        <taxon>Tracheophyta</taxon>
        <taxon>Spermatophyta</taxon>
        <taxon>Magnoliopsida</taxon>
        <taxon>Liliopsida</taxon>
        <taxon>Poales</taxon>
        <taxon>Poaceae</taxon>
        <taxon>PACMAD clade</taxon>
        <taxon>Panicoideae</taxon>
        <taxon>Andropogonodae</taxon>
        <taxon>Andropogoneae</taxon>
        <taxon>Tripsacinae</taxon>
        <taxon>Zea</taxon>
    </lineage>
</organism>
<evidence type="ECO:0000313" key="1">
    <source>
        <dbReference type="EMBL" id="PWZ45328.1"/>
    </source>
</evidence>
<dbReference type="AlphaFoldDB" id="A0A3L6GAM6"/>
<dbReference type="Proteomes" id="UP000251960">
    <property type="component" value="Chromosome 10"/>
</dbReference>
<dbReference type="EMBL" id="NCVQ01000002">
    <property type="protein sequence ID" value="PWZ45328.1"/>
    <property type="molecule type" value="Genomic_DNA"/>
</dbReference>
<gene>
    <name evidence="1" type="ORF">Zm00014a_034750</name>
</gene>
<proteinExistence type="predicted"/>
<protein>
    <submittedName>
        <fullName evidence="1">Uncharacterized protein</fullName>
    </submittedName>
</protein>
<sequence length="94" mass="10942">MQILGLFFRCLYASFIWRLLHISTGLRPPRDANDLFGVWASGLLPRSRNLLLTVASAICWAIWLSRNDVVFNKSSPKSCLQVTFRATYWCRFWT</sequence>
<reference evidence="1" key="1">
    <citation type="journal article" date="2018" name="Nat. Genet.">
        <title>Extensive intraspecific gene order and gene structural variations between Mo17 and other maize genomes.</title>
        <authorList>
            <person name="Sun S."/>
            <person name="Zhou Y."/>
            <person name="Chen J."/>
            <person name="Shi J."/>
            <person name="Zhao H."/>
            <person name="Zhao H."/>
            <person name="Song W."/>
            <person name="Zhang M."/>
            <person name="Cui Y."/>
            <person name="Dong X."/>
            <person name="Liu H."/>
            <person name="Ma X."/>
            <person name="Jiao Y."/>
            <person name="Wang B."/>
            <person name="Wei X."/>
            <person name="Stein J.C."/>
            <person name="Glaubitz J.C."/>
            <person name="Lu F."/>
            <person name="Yu G."/>
            <person name="Liang C."/>
            <person name="Fengler K."/>
            <person name="Li B."/>
            <person name="Rafalski A."/>
            <person name="Schnable P.S."/>
            <person name="Ware D.H."/>
            <person name="Buckler E.S."/>
            <person name="Lai J."/>
        </authorList>
    </citation>
    <scope>NUCLEOTIDE SEQUENCE [LARGE SCALE GENOMIC DNA]</scope>
    <source>
        <tissue evidence="1">Seedling</tissue>
    </source>
</reference>
<accession>A0A3L6GAM6</accession>